<dbReference type="PATRIC" id="fig|447.4.peg.1612"/>
<organism evidence="1 2">
    <name type="scientific">Legionella bozemanae</name>
    <name type="common">Fluoribacter bozemanae</name>
    <dbReference type="NCBI Taxonomy" id="447"/>
    <lineage>
        <taxon>Bacteria</taxon>
        <taxon>Pseudomonadati</taxon>
        <taxon>Pseudomonadota</taxon>
        <taxon>Gammaproteobacteria</taxon>
        <taxon>Legionellales</taxon>
        <taxon>Legionellaceae</taxon>
        <taxon>Legionella</taxon>
    </lineage>
</organism>
<proteinExistence type="predicted"/>
<dbReference type="EMBL" id="LNXU01000017">
    <property type="protein sequence ID" value="KTC74069.1"/>
    <property type="molecule type" value="Genomic_DNA"/>
</dbReference>
<accession>A0A0W0RSN1</accession>
<dbReference type="OrthoDB" id="5566524at2"/>
<dbReference type="RefSeq" id="WP_058459163.1">
    <property type="nucleotide sequence ID" value="NZ_CAAAIY010000001.1"/>
</dbReference>
<evidence type="ECO:0000313" key="1">
    <source>
        <dbReference type="EMBL" id="KTC74069.1"/>
    </source>
</evidence>
<comment type="caution">
    <text evidence="1">The sequence shown here is derived from an EMBL/GenBank/DDBJ whole genome shotgun (WGS) entry which is preliminary data.</text>
</comment>
<evidence type="ECO:0008006" key="3">
    <source>
        <dbReference type="Google" id="ProtNLM"/>
    </source>
</evidence>
<dbReference type="InterPro" id="IPR021241">
    <property type="entry name" value="CsiV"/>
</dbReference>
<evidence type="ECO:0000313" key="2">
    <source>
        <dbReference type="Proteomes" id="UP000054695"/>
    </source>
</evidence>
<dbReference type="Pfam" id="PF10972">
    <property type="entry name" value="CsiV"/>
    <property type="match status" value="1"/>
</dbReference>
<dbReference type="AlphaFoldDB" id="A0A0W0RSN1"/>
<gene>
    <name evidence="1" type="ORF">Lboz_1509</name>
</gene>
<reference evidence="1 2" key="1">
    <citation type="submission" date="2015-11" db="EMBL/GenBank/DDBJ databases">
        <title>Genomic analysis of 38 Legionella species identifies large and diverse effector repertoires.</title>
        <authorList>
            <person name="Burstein D."/>
            <person name="Amaro F."/>
            <person name="Zusman T."/>
            <person name="Lifshitz Z."/>
            <person name="Cohen O."/>
            <person name="Gilbert J.A."/>
            <person name="Pupko T."/>
            <person name="Shuman H.A."/>
            <person name="Segal G."/>
        </authorList>
    </citation>
    <scope>NUCLEOTIDE SEQUENCE [LARGE SCALE GENOMIC DNA]</scope>
    <source>
        <strain evidence="1 2">WIGA</strain>
    </source>
</reference>
<sequence length="180" mass="20228">MERLIIITLSILYSCLALAKSSYQIDLIIFAHPNQNPDMAVDAPFIPISANAISLKADTEKSGKPYRLLSPSSSSLRDEYYLLTRKSHYQILGHYSWRQPANNQSSVALPVVEHNGWQIQGKLNVIQSNYYSFDAELQVSPPSNPQSSFTVSQKQRLKDGVVYYLDNAQIGMLVKIHKLG</sequence>
<keyword evidence="2" id="KW-1185">Reference proteome</keyword>
<protein>
    <recommendedName>
        <fullName evidence="3">Peptidoglycan-binding protein CsiV</fullName>
    </recommendedName>
</protein>
<dbReference type="PROSITE" id="PS51257">
    <property type="entry name" value="PROKAR_LIPOPROTEIN"/>
    <property type="match status" value="1"/>
</dbReference>
<name>A0A0W0RSN1_LEGBO</name>
<dbReference type="Proteomes" id="UP000054695">
    <property type="component" value="Unassembled WGS sequence"/>
</dbReference>